<protein>
    <submittedName>
        <fullName evidence="2">Polyphosphate kinase</fullName>
        <ecNumber evidence="2">2.7.4.1</ecNumber>
    </submittedName>
</protein>
<organism evidence="2">
    <name type="scientific">bioreactor metagenome</name>
    <dbReference type="NCBI Taxonomy" id="1076179"/>
    <lineage>
        <taxon>unclassified sequences</taxon>
        <taxon>metagenomes</taxon>
        <taxon>ecological metagenomes</taxon>
    </lineage>
</organism>
<dbReference type="GO" id="GO:0006799">
    <property type="term" value="P:polyphosphate biosynthetic process"/>
    <property type="evidence" value="ECO:0007669"/>
    <property type="project" value="InterPro"/>
</dbReference>
<dbReference type="GO" id="GO:0009358">
    <property type="term" value="C:polyphosphate kinase complex"/>
    <property type="evidence" value="ECO:0007669"/>
    <property type="project" value="InterPro"/>
</dbReference>
<keyword evidence="2" id="KW-0808">Transferase</keyword>
<dbReference type="PANTHER" id="PTHR30218">
    <property type="entry name" value="POLYPHOSPHATE KINASE"/>
    <property type="match status" value="1"/>
</dbReference>
<dbReference type="SUPFAM" id="SSF56024">
    <property type="entry name" value="Phospholipase D/nuclease"/>
    <property type="match status" value="1"/>
</dbReference>
<dbReference type="Pfam" id="PF13090">
    <property type="entry name" value="PP_kinase_C"/>
    <property type="match status" value="1"/>
</dbReference>
<dbReference type="EMBL" id="VSSQ01095920">
    <property type="protein sequence ID" value="MPN39854.1"/>
    <property type="molecule type" value="Genomic_DNA"/>
</dbReference>
<dbReference type="PANTHER" id="PTHR30218:SF0">
    <property type="entry name" value="POLYPHOSPHATE KINASE"/>
    <property type="match status" value="1"/>
</dbReference>
<dbReference type="Gene3D" id="3.30.870.10">
    <property type="entry name" value="Endonuclease Chain A"/>
    <property type="match status" value="1"/>
</dbReference>
<sequence>MTRNTERRIEIACPVLDEDQKRRIIRFLKIQLADNMKARKQMPNGSYVPIPVREDFAQINSQEYLMEETMTSFAVRGPVPRGIFPKFRLVLNRLWPGVYQENKKF</sequence>
<gene>
    <name evidence="2" type="primary">ppk_24</name>
    <name evidence="2" type="ORF">SDC9_187388</name>
</gene>
<evidence type="ECO:0000313" key="2">
    <source>
        <dbReference type="EMBL" id="MPN39854.1"/>
    </source>
</evidence>
<dbReference type="GO" id="GO:0008976">
    <property type="term" value="F:polyphosphate kinase activity"/>
    <property type="evidence" value="ECO:0007669"/>
    <property type="project" value="UniProtKB-EC"/>
</dbReference>
<reference evidence="2" key="1">
    <citation type="submission" date="2019-08" db="EMBL/GenBank/DDBJ databases">
        <authorList>
            <person name="Kucharzyk K."/>
            <person name="Murdoch R.W."/>
            <person name="Higgins S."/>
            <person name="Loffler F."/>
        </authorList>
    </citation>
    <scope>NUCLEOTIDE SEQUENCE</scope>
</reference>
<accession>A0A645HUL6</accession>
<dbReference type="InterPro" id="IPR003414">
    <property type="entry name" value="PP_kinase"/>
</dbReference>
<dbReference type="AlphaFoldDB" id="A0A645HUL6"/>
<name>A0A645HUL6_9ZZZZ</name>
<dbReference type="InterPro" id="IPR025200">
    <property type="entry name" value="PPK_C_dom2"/>
</dbReference>
<keyword evidence="2" id="KW-0418">Kinase</keyword>
<feature type="domain" description="Polyphosphate kinase C-terminal" evidence="1">
    <location>
        <begin position="1"/>
        <end position="62"/>
    </location>
</feature>
<evidence type="ECO:0000259" key="1">
    <source>
        <dbReference type="Pfam" id="PF13090"/>
    </source>
</evidence>
<dbReference type="EC" id="2.7.4.1" evidence="2"/>
<proteinExistence type="predicted"/>
<comment type="caution">
    <text evidence="2">The sequence shown here is derived from an EMBL/GenBank/DDBJ whole genome shotgun (WGS) entry which is preliminary data.</text>
</comment>